<dbReference type="NCBIfam" id="TIGR00135">
    <property type="entry name" value="gatC"/>
    <property type="match status" value="1"/>
</dbReference>
<dbReference type="Pfam" id="PF02686">
    <property type="entry name" value="GatC"/>
    <property type="match status" value="1"/>
</dbReference>
<dbReference type="STRING" id="28066.RF819_10235"/>
<dbReference type="InterPro" id="IPR003837">
    <property type="entry name" value="GatC"/>
</dbReference>
<evidence type="ECO:0000256" key="1">
    <source>
        <dbReference type="HAMAP-Rule" id="MF_00122"/>
    </source>
</evidence>
<gene>
    <name evidence="1" type="primary">gatC</name>
    <name evidence="2" type="ORF">RF819_10235</name>
</gene>
<keyword evidence="1" id="KW-0436">Ligase</keyword>
<keyword evidence="1" id="KW-0547">Nucleotide-binding</keyword>
<dbReference type="GO" id="GO:0070681">
    <property type="term" value="P:glutaminyl-tRNAGln biosynthesis via transamidation"/>
    <property type="evidence" value="ECO:0007669"/>
    <property type="project" value="TreeGrafter"/>
</dbReference>
<organism evidence="2 3">
    <name type="scientific">Rhodoferax fermentans</name>
    <dbReference type="NCBI Taxonomy" id="28066"/>
    <lineage>
        <taxon>Bacteria</taxon>
        <taxon>Pseudomonadati</taxon>
        <taxon>Pseudomonadota</taxon>
        <taxon>Betaproteobacteria</taxon>
        <taxon>Burkholderiales</taxon>
        <taxon>Comamonadaceae</taxon>
        <taxon>Rhodoferax</taxon>
    </lineage>
</organism>
<name>A0A1T1AST0_RHOFE</name>
<evidence type="ECO:0000313" key="2">
    <source>
        <dbReference type="EMBL" id="OOV07053.1"/>
    </source>
</evidence>
<dbReference type="GO" id="GO:0006412">
    <property type="term" value="P:translation"/>
    <property type="evidence" value="ECO:0007669"/>
    <property type="project" value="UniProtKB-UniRule"/>
</dbReference>
<dbReference type="EC" id="6.3.5.-" evidence="1"/>
<comment type="function">
    <text evidence="1">Allows the formation of correctly charged Asn-tRNA(Asn) or Gln-tRNA(Gln) through the transamidation of misacylated Asp-tRNA(Asn) or Glu-tRNA(Gln) in organisms which lack either or both of asparaginyl-tRNA or glutaminyl-tRNA synthetases. The reaction takes place in the presence of glutamine and ATP through an activated phospho-Asp-tRNA(Asn) or phospho-Glu-tRNA(Gln).</text>
</comment>
<dbReference type="GO" id="GO:0050567">
    <property type="term" value="F:glutaminyl-tRNA synthase (glutamine-hydrolyzing) activity"/>
    <property type="evidence" value="ECO:0007669"/>
    <property type="project" value="UniProtKB-UniRule"/>
</dbReference>
<keyword evidence="1" id="KW-0648">Protein biosynthesis</keyword>
<dbReference type="Gene3D" id="1.10.20.60">
    <property type="entry name" value="Glu-tRNAGln amidotransferase C subunit, N-terminal domain"/>
    <property type="match status" value="1"/>
</dbReference>
<dbReference type="HAMAP" id="MF_00122">
    <property type="entry name" value="GatC"/>
    <property type="match status" value="1"/>
</dbReference>
<dbReference type="Proteomes" id="UP000190750">
    <property type="component" value="Unassembled WGS sequence"/>
</dbReference>
<dbReference type="PANTHER" id="PTHR15004">
    <property type="entry name" value="GLUTAMYL-TRNA(GLN) AMIDOTRANSFERASE SUBUNIT C, MITOCHONDRIAL"/>
    <property type="match status" value="1"/>
</dbReference>
<keyword evidence="3" id="KW-1185">Reference proteome</keyword>
<accession>A0A1T1AST0</accession>
<dbReference type="SUPFAM" id="SSF141000">
    <property type="entry name" value="Glu-tRNAGln amidotransferase C subunit"/>
    <property type="match status" value="1"/>
</dbReference>
<dbReference type="EMBL" id="MTJN01000002">
    <property type="protein sequence ID" value="OOV07053.1"/>
    <property type="molecule type" value="Genomic_DNA"/>
</dbReference>
<dbReference type="GO" id="GO:0006450">
    <property type="term" value="P:regulation of translational fidelity"/>
    <property type="evidence" value="ECO:0007669"/>
    <property type="project" value="InterPro"/>
</dbReference>
<comment type="catalytic activity">
    <reaction evidence="1">
        <text>L-glutamyl-tRNA(Gln) + L-glutamine + ATP + H2O = L-glutaminyl-tRNA(Gln) + L-glutamate + ADP + phosphate + H(+)</text>
        <dbReference type="Rhea" id="RHEA:17521"/>
        <dbReference type="Rhea" id="RHEA-COMP:9681"/>
        <dbReference type="Rhea" id="RHEA-COMP:9684"/>
        <dbReference type="ChEBI" id="CHEBI:15377"/>
        <dbReference type="ChEBI" id="CHEBI:15378"/>
        <dbReference type="ChEBI" id="CHEBI:29985"/>
        <dbReference type="ChEBI" id="CHEBI:30616"/>
        <dbReference type="ChEBI" id="CHEBI:43474"/>
        <dbReference type="ChEBI" id="CHEBI:58359"/>
        <dbReference type="ChEBI" id="CHEBI:78520"/>
        <dbReference type="ChEBI" id="CHEBI:78521"/>
        <dbReference type="ChEBI" id="CHEBI:456216"/>
    </reaction>
</comment>
<dbReference type="PANTHER" id="PTHR15004:SF0">
    <property type="entry name" value="GLUTAMYL-TRNA(GLN) AMIDOTRANSFERASE SUBUNIT C, MITOCHONDRIAL"/>
    <property type="match status" value="1"/>
</dbReference>
<protein>
    <recommendedName>
        <fullName evidence="1">Aspartyl/glutamyl-tRNA(Asn/Gln) amidotransferase subunit C</fullName>
        <shortName evidence="1">Asp/Glu-ADT subunit C</shortName>
        <ecNumber evidence="1">6.3.5.-</ecNumber>
    </recommendedName>
</protein>
<comment type="subunit">
    <text evidence="1">Heterotrimer of A, B and C subunits.</text>
</comment>
<comment type="similarity">
    <text evidence="1">Belongs to the GatC family.</text>
</comment>
<evidence type="ECO:0000313" key="3">
    <source>
        <dbReference type="Proteomes" id="UP000190750"/>
    </source>
</evidence>
<comment type="catalytic activity">
    <reaction evidence="1">
        <text>L-aspartyl-tRNA(Asn) + L-glutamine + ATP + H2O = L-asparaginyl-tRNA(Asn) + L-glutamate + ADP + phosphate + 2 H(+)</text>
        <dbReference type="Rhea" id="RHEA:14513"/>
        <dbReference type="Rhea" id="RHEA-COMP:9674"/>
        <dbReference type="Rhea" id="RHEA-COMP:9677"/>
        <dbReference type="ChEBI" id="CHEBI:15377"/>
        <dbReference type="ChEBI" id="CHEBI:15378"/>
        <dbReference type="ChEBI" id="CHEBI:29985"/>
        <dbReference type="ChEBI" id="CHEBI:30616"/>
        <dbReference type="ChEBI" id="CHEBI:43474"/>
        <dbReference type="ChEBI" id="CHEBI:58359"/>
        <dbReference type="ChEBI" id="CHEBI:78515"/>
        <dbReference type="ChEBI" id="CHEBI:78516"/>
        <dbReference type="ChEBI" id="CHEBI:456216"/>
    </reaction>
</comment>
<keyword evidence="1" id="KW-0067">ATP-binding</keyword>
<dbReference type="OrthoDB" id="9794326at2"/>
<dbReference type="GO" id="GO:0050566">
    <property type="term" value="F:asparaginyl-tRNA synthase (glutamine-hydrolyzing) activity"/>
    <property type="evidence" value="ECO:0007669"/>
    <property type="project" value="RHEA"/>
</dbReference>
<dbReference type="GO" id="GO:0005524">
    <property type="term" value="F:ATP binding"/>
    <property type="evidence" value="ECO:0007669"/>
    <property type="project" value="UniProtKB-KW"/>
</dbReference>
<dbReference type="RefSeq" id="WP_078364882.1">
    <property type="nucleotide sequence ID" value="NZ_MTJN01000002.1"/>
</dbReference>
<dbReference type="GO" id="GO:0016740">
    <property type="term" value="F:transferase activity"/>
    <property type="evidence" value="ECO:0007669"/>
    <property type="project" value="UniProtKB-KW"/>
</dbReference>
<dbReference type="AlphaFoldDB" id="A0A1T1AST0"/>
<proteinExistence type="inferred from homology"/>
<reference evidence="2 3" key="1">
    <citation type="submission" date="2017-01" db="EMBL/GenBank/DDBJ databases">
        <title>Genome sequencing of Rhodoferax fermentans JCM 7819.</title>
        <authorList>
            <person name="Kim Y.J."/>
            <person name="Farh M.E.-A."/>
            <person name="Yang D.-C."/>
        </authorList>
    </citation>
    <scope>NUCLEOTIDE SEQUENCE [LARGE SCALE GENOMIC DNA]</scope>
    <source>
        <strain evidence="2 3">JCM 7819</strain>
    </source>
</reference>
<comment type="caution">
    <text evidence="2">The sequence shown here is derived from an EMBL/GenBank/DDBJ whole genome shotgun (WGS) entry which is preliminary data.</text>
</comment>
<sequence>MSLTLADIDRLAHLARLGLQPDERTRLCSQLNDFFGVVEKMRLVDTSGLVPLAHPVDVAGNMALRLREDVVSEPNQREANQQSAPAVESGLFLVPKVIE</sequence>
<dbReference type="InterPro" id="IPR036113">
    <property type="entry name" value="Asp/Glu-ADT_sf_sub_c"/>
</dbReference>
<keyword evidence="2" id="KW-0808">Transferase</keyword>